<dbReference type="SUPFAM" id="SSF118310">
    <property type="entry name" value="AN1-like Zinc finger"/>
    <property type="match status" value="1"/>
</dbReference>
<evidence type="ECO:0000259" key="4">
    <source>
        <dbReference type="SMART" id="SM00154"/>
    </source>
</evidence>
<reference evidence="5" key="1">
    <citation type="journal article" date="2020" name="Nature">
        <title>Giant virus diversity and host interactions through global metagenomics.</title>
        <authorList>
            <person name="Schulz F."/>
            <person name="Roux S."/>
            <person name="Paez-Espino D."/>
            <person name="Jungbluth S."/>
            <person name="Walsh D.A."/>
            <person name="Denef V.J."/>
            <person name="McMahon K.D."/>
            <person name="Konstantinidis K.T."/>
            <person name="Eloe-Fadrosh E.A."/>
            <person name="Kyrpides N.C."/>
            <person name="Woyke T."/>
        </authorList>
    </citation>
    <scope>NUCLEOTIDE SEQUENCE</scope>
    <source>
        <strain evidence="5">GVMAG-M-3300023179-92</strain>
    </source>
</reference>
<sequence length="66" mass="8053">MSNKCFVCQKKVKLDYYECKHCPSKIFCTEHRYPFAHDCINKEFLNHKERLIKNNPKVYQEKIETI</sequence>
<dbReference type="InterPro" id="IPR035896">
    <property type="entry name" value="AN1-like_Znf"/>
</dbReference>
<dbReference type="SMART" id="SM00154">
    <property type="entry name" value="ZnF_AN1"/>
    <property type="match status" value="1"/>
</dbReference>
<organism evidence="5">
    <name type="scientific">viral metagenome</name>
    <dbReference type="NCBI Taxonomy" id="1070528"/>
    <lineage>
        <taxon>unclassified sequences</taxon>
        <taxon>metagenomes</taxon>
        <taxon>organismal metagenomes</taxon>
    </lineage>
</organism>
<evidence type="ECO:0000313" key="5">
    <source>
        <dbReference type="EMBL" id="QHT78699.1"/>
    </source>
</evidence>
<dbReference type="EMBL" id="MN739935">
    <property type="protein sequence ID" value="QHT78699.1"/>
    <property type="molecule type" value="Genomic_DNA"/>
</dbReference>
<keyword evidence="2" id="KW-0863">Zinc-finger</keyword>
<accession>A0A6C0HDW9</accession>
<proteinExistence type="predicted"/>
<dbReference type="InterPro" id="IPR000058">
    <property type="entry name" value="Znf_AN1"/>
</dbReference>
<feature type="domain" description="AN1-type" evidence="4">
    <location>
        <begin position="5"/>
        <end position="44"/>
    </location>
</feature>
<evidence type="ECO:0000256" key="3">
    <source>
        <dbReference type="ARBA" id="ARBA00022833"/>
    </source>
</evidence>
<keyword evidence="3" id="KW-0862">Zinc</keyword>
<dbReference type="AlphaFoldDB" id="A0A6C0HDW9"/>
<dbReference type="GO" id="GO:0008270">
    <property type="term" value="F:zinc ion binding"/>
    <property type="evidence" value="ECO:0007669"/>
    <property type="project" value="UniProtKB-KW"/>
</dbReference>
<dbReference type="Gene3D" id="4.10.1110.10">
    <property type="entry name" value="AN1-like Zinc finger"/>
    <property type="match status" value="1"/>
</dbReference>
<protein>
    <recommendedName>
        <fullName evidence="4">AN1-type domain-containing protein</fullName>
    </recommendedName>
</protein>
<name>A0A6C0HDW9_9ZZZZ</name>
<dbReference type="Pfam" id="PF01428">
    <property type="entry name" value="zf-AN1"/>
    <property type="match status" value="1"/>
</dbReference>
<evidence type="ECO:0000256" key="1">
    <source>
        <dbReference type="ARBA" id="ARBA00022723"/>
    </source>
</evidence>
<evidence type="ECO:0000256" key="2">
    <source>
        <dbReference type="ARBA" id="ARBA00022771"/>
    </source>
</evidence>
<keyword evidence="1" id="KW-0479">Metal-binding</keyword>